<dbReference type="Pfam" id="PF01627">
    <property type="entry name" value="Hpt"/>
    <property type="match status" value="1"/>
</dbReference>
<dbReference type="PROSITE" id="PS50894">
    <property type="entry name" value="HPT"/>
    <property type="match status" value="1"/>
</dbReference>
<dbReference type="GeneID" id="300178387"/>
<reference evidence="4 5" key="1">
    <citation type="submission" date="2015-11" db="EMBL/GenBank/DDBJ databases">
        <title>Draft WGS of Vibrio toranzoniae.</title>
        <authorList>
            <person name="Lasa A."/>
            <person name="Romalde J.L."/>
        </authorList>
    </citation>
    <scope>NUCLEOTIDE SEQUENCE [LARGE SCALE GENOMIC DNA]</scope>
    <source>
        <strain evidence="4 5">Vb 10.8</strain>
    </source>
</reference>
<keyword evidence="5" id="KW-1185">Reference proteome</keyword>
<dbReference type="AlphaFoldDB" id="A0A109D9Z1"/>
<gene>
    <name evidence="4" type="ORF">APQ14_05355</name>
</gene>
<dbReference type="RefSeq" id="WP_060467693.1">
    <property type="nucleotide sequence ID" value="NZ_AP025514.1"/>
</dbReference>
<name>A0A109D9Z1_9VIBR</name>
<evidence type="ECO:0000313" key="4">
    <source>
        <dbReference type="EMBL" id="KWU01602.1"/>
    </source>
</evidence>
<evidence type="ECO:0000256" key="1">
    <source>
        <dbReference type="ARBA" id="ARBA00023012"/>
    </source>
</evidence>
<dbReference type="Gene3D" id="1.20.120.160">
    <property type="entry name" value="HPT domain"/>
    <property type="match status" value="1"/>
</dbReference>
<evidence type="ECO:0000313" key="5">
    <source>
        <dbReference type="Proteomes" id="UP000057389"/>
    </source>
</evidence>
<dbReference type="InterPro" id="IPR008207">
    <property type="entry name" value="Sig_transdc_His_kin_Hpt_dom"/>
</dbReference>
<dbReference type="OrthoDB" id="5875624at2"/>
<dbReference type="InterPro" id="IPR036641">
    <property type="entry name" value="HPT_dom_sf"/>
</dbReference>
<evidence type="ECO:0000259" key="3">
    <source>
        <dbReference type="PROSITE" id="PS50894"/>
    </source>
</evidence>
<organism evidence="4 5">
    <name type="scientific">Vibrio toranzoniae</name>
    <dbReference type="NCBI Taxonomy" id="1194427"/>
    <lineage>
        <taxon>Bacteria</taxon>
        <taxon>Pseudomonadati</taxon>
        <taxon>Pseudomonadota</taxon>
        <taxon>Gammaproteobacteria</taxon>
        <taxon>Vibrionales</taxon>
        <taxon>Vibrionaceae</taxon>
        <taxon>Vibrio</taxon>
    </lineage>
</organism>
<feature type="modified residue" description="Phosphohistidine" evidence="2">
    <location>
        <position position="71"/>
    </location>
</feature>
<evidence type="ECO:0000256" key="2">
    <source>
        <dbReference type="PROSITE-ProRule" id="PRU00110"/>
    </source>
</evidence>
<keyword evidence="2" id="KW-0597">Phosphoprotein</keyword>
<dbReference type="SUPFAM" id="SSF47226">
    <property type="entry name" value="Histidine-containing phosphotransfer domain, HPT domain"/>
    <property type="match status" value="1"/>
</dbReference>
<proteinExistence type="predicted"/>
<dbReference type="EMBL" id="LMXU01000012">
    <property type="protein sequence ID" value="KWU01602.1"/>
    <property type="molecule type" value="Genomic_DNA"/>
</dbReference>
<dbReference type="GO" id="GO:0004672">
    <property type="term" value="F:protein kinase activity"/>
    <property type="evidence" value="ECO:0007669"/>
    <property type="project" value="UniProtKB-ARBA"/>
</dbReference>
<comment type="caution">
    <text evidence="4">The sequence shown here is derived from an EMBL/GenBank/DDBJ whole genome shotgun (WGS) entry which is preliminary data.</text>
</comment>
<protein>
    <submittedName>
        <fullName evidence="4">Phosphorelay protein LuxU</fullName>
    </submittedName>
</protein>
<feature type="domain" description="HPt" evidence="3">
    <location>
        <begin position="32"/>
        <end position="129"/>
    </location>
</feature>
<sequence length="131" mass="14572">MDNSTLASDTSAEVGAELVDERIIKQLIHDTSAEVIPILIDHYVEESRTRLAAIRHAATNNDAQALEFEVHTIGSTALVLGNRPLSVLSRTLEKQCLEQEYDAAFLRVEELLELADRSIKALLKRKNEGFS</sequence>
<dbReference type="GO" id="GO:0000160">
    <property type="term" value="P:phosphorelay signal transduction system"/>
    <property type="evidence" value="ECO:0007669"/>
    <property type="project" value="UniProtKB-KW"/>
</dbReference>
<keyword evidence="1" id="KW-0902">Two-component regulatory system</keyword>
<accession>A0A109D9Z1</accession>
<dbReference type="Proteomes" id="UP000057389">
    <property type="component" value="Unassembled WGS sequence"/>
</dbReference>